<dbReference type="EMBL" id="CP012332">
    <property type="protein sequence ID" value="AKU89762.1"/>
    <property type="molecule type" value="Genomic_DNA"/>
</dbReference>
<feature type="binding site" description="in other chain" evidence="10">
    <location>
        <begin position="171"/>
        <end position="173"/>
    </location>
    <ligand>
        <name>substrate</name>
        <note>ligand shared between dimeric partners</note>
    </ligand>
</feature>
<dbReference type="GO" id="GO:0030388">
    <property type="term" value="P:fructose 1,6-bisphosphate metabolic process"/>
    <property type="evidence" value="ECO:0007669"/>
    <property type="project" value="TreeGrafter"/>
</dbReference>
<accession>A0A0K1P8E0</accession>
<evidence type="ECO:0000256" key="10">
    <source>
        <dbReference type="HAMAP-Rule" id="MF_01976"/>
    </source>
</evidence>
<dbReference type="GO" id="GO:0005524">
    <property type="term" value="F:ATP binding"/>
    <property type="evidence" value="ECO:0007669"/>
    <property type="project" value="UniProtKB-KW"/>
</dbReference>
<evidence type="ECO:0000256" key="3">
    <source>
        <dbReference type="ARBA" id="ARBA00004679"/>
    </source>
</evidence>
<dbReference type="InterPro" id="IPR012829">
    <property type="entry name" value="Phosphofructokinase_III"/>
</dbReference>
<dbReference type="Gene3D" id="3.40.50.450">
    <property type="match status" value="1"/>
</dbReference>
<dbReference type="PIRSF" id="PIRSF000532">
    <property type="entry name" value="ATP_PFK_prok"/>
    <property type="match status" value="1"/>
</dbReference>
<dbReference type="STRING" id="1391653.AKJ08_0149"/>
<feature type="binding site" evidence="10">
    <location>
        <begin position="74"/>
        <end position="75"/>
    </location>
    <ligand>
        <name>ATP</name>
        <dbReference type="ChEBI" id="CHEBI:30616"/>
    </ligand>
</feature>
<evidence type="ECO:0000256" key="9">
    <source>
        <dbReference type="ARBA" id="ARBA00023152"/>
    </source>
</evidence>
<dbReference type="Proteomes" id="UP000055590">
    <property type="component" value="Chromosome"/>
</dbReference>
<keyword evidence="13" id="KW-1185">Reference proteome</keyword>
<dbReference type="GO" id="GO:0061621">
    <property type="term" value="P:canonical glycolysis"/>
    <property type="evidence" value="ECO:0007669"/>
    <property type="project" value="TreeGrafter"/>
</dbReference>
<evidence type="ECO:0000256" key="5">
    <source>
        <dbReference type="ARBA" id="ARBA00022679"/>
    </source>
</evidence>
<feature type="binding site" evidence="10">
    <location>
        <position position="13"/>
    </location>
    <ligand>
        <name>ATP</name>
        <dbReference type="ChEBI" id="CHEBI:30616"/>
    </ligand>
</feature>
<evidence type="ECO:0000256" key="1">
    <source>
        <dbReference type="ARBA" id="ARBA00001946"/>
    </source>
</evidence>
<dbReference type="Gene3D" id="3.40.50.460">
    <property type="entry name" value="Phosphofructokinase domain"/>
    <property type="match status" value="1"/>
</dbReference>
<keyword evidence="8 10" id="KW-0460">Magnesium</keyword>
<dbReference type="GO" id="GO:0005945">
    <property type="term" value="C:6-phosphofructokinase complex"/>
    <property type="evidence" value="ECO:0007669"/>
    <property type="project" value="TreeGrafter"/>
</dbReference>
<dbReference type="InterPro" id="IPR022953">
    <property type="entry name" value="ATP_PFK"/>
</dbReference>
<proteinExistence type="inferred from homology"/>
<keyword evidence="5 10" id="KW-0808">Transferase</keyword>
<feature type="binding site" description="in other chain" evidence="10">
    <location>
        <begin position="275"/>
        <end position="278"/>
    </location>
    <ligand>
        <name>substrate</name>
        <note>ligand shared between dimeric partners</note>
    </ligand>
</feature>
<dbReference type="GO" id="GO:0006002">
    <property type="term" value="P:fructose 6-phosphate metabolic process"/>
    <property type="evidence" value="ECO:0007669"/>
    <property type="project" value="InterPro"/>
</dbReference>
<sequence>MSLVKVAVLTGGGDCPGLNAVIRAIVRRSEQRHLEVMGIRDGWEGLVEERHERLTRQRVSGILHLGGTILGTSRFNPFAIEDGPERVMRTLQRHNVGAVIAIGGDGTLSIAREMHALGVSIVGVPKTIDNDLGGTDYTFGFDTAVSIATEAIDRLHSTAEAHQRVIVVEVMGRHVGWIAAYAGLAGGADAILVPERPARIEEVIEHVERRRKEGRKFSIIVCAEGAMVDLGEGAKLISRGRDEWGHERLGGVAQSVAHAIEKRTGIETRVTVLGYVQRGGSPTASDRVLGTRYGVMAADLVASKRWGTMAALRGNEIVAVPLADATRSLKQLDPRIYDVASVFFG</sequence>
<dbReference type="GO" id="GO:0070095">
    <property type="term" value="F:fructose-6-phosphate binding"/>
    <property type="evidence" value="ECO:0007669"/>
    <property type="project" value="TreeGrafter"/>
</dbReference>
<dbReference type="FunFam" id="3.40.50.460:FF:000002">
    <property type="entry name" value="ATP-dependent 6-phosphofructokinase"/>
    <property type="match status" value="1"/>
</dbReference>
<dbReference type="NCBIfam" id="NF002872">
    <property type="entry name" value="PRK03202.1"/>
    <property type="match status" value="1"/>
</dbReference>
<dbReference type="EC" id="2.7.1.11" evidence="10"/>
<evidence type="ECO:0000313" key="13">
    <source>
        <dbReference type="Proteomes" id="UP000055590"/>
    </source>
</evidence>
<keyword evidence="7 10" id="KW-0418">Kinase</keyword>
<evidence type="ECO:0000256" key="2">
    <source>
        <dbReference type="ARBA" id="ARBA00004496"/>
    </source>
</evidence>
<feature type="binding site" evidence="10">
    <location>
        <position position="269"/>
    </location>
    <ligand>
        <name>substrate</name>
        <note>ligand shared between dimeric partners</note>
    </ligand>
</feature>
<feature type="site" description="Important for substrate specificity; cannot use PPi as phosphoryl donor" evidence="10">
    <location>
        <position position="106"/>
    </location>
</feature>
<dbReference type="NCBIfam" id="TIGR02483">
    <property type="entry name" value="PFK_mixed"/>
    <property type="match status" value="1"/>
</dbReference>
<keyword evidence="9 10" id="KW-0324">Glycolysis</keyword>
<keyword evidence="6 10" id="KW-0479">Metal-binding</keyword>
<comment type="cofactor">
    <cofactor evidence="1 10">
        <name>Mg(2+)</name>
        <dbReference type="ChEBI" id="CHEBI:18420"/>
    </cofactor>
</comment>
<dbReference type="PANTHER" id="PTHR13697:SF52">
    <property type="entry name" value="ATP-DEPENDENT 6-PHOSPHOFRUCTOKINASE 3"/>
    <property type="match status" value="1"/>
</dbReference>
<dbReference type="PRINTS" id="PR00476">
    <property type="entry name" value="PHFRCTKINASE"/>
</dbReference>
<name>A0A0K1P8E0_9BACT</name>
<comment type="subcellular location">
    <subcellularLocation>
        <location evidence="2 10">Cytoplasm</location>
    </subcellularLocation>
</comment>
<dbReference type="UniPathway" id="UPA00109">
    <property type="reaction ID" value="UER00182"/>
</dbReference>
<comment type="subunit">
    <text evidence="10">Homodimer or homotetramer.</text>
</comment>
<dbReference type="PANTHER" id="PTHR13697">
    <property type="entry name" value="PHOSPHOFRUCTOKINASE"/>
    <property type="match status" value="1"/>
</dbReference>
<comment type="similarity">
    <text evidence="10">Belongs to the phosphofructokinase type A (PFKA) family. Mixed-substrate PFK group III subfamily.</text>
</comment>
<dbReference type="PATRIC" id="fig|1391653.3.peg.156"/>
<dbReference type="GO" id="GO:0003872">
    <property type="term" value="F:6-phosphofructokinase activity"/>
    <property type="evidence" value="ECO:0007669"/>
    <property type="project" value="UniProtKB-UniRule"/>
</dbReference>
<feature type="domain" description="Phosphofructokinase" evidence="11">
    <location>
        <begin position="5"/>
        <end position="300"/>
    </location>
</feature>
<dbReference type="RefSeq" id="WP_050727380.1">
    <property type="nucleotide sequence ID" value="NZ_CP012332.1"/>
</dbReference>
<dbReference type="GO" id="GO:0016208">
    <property type="term" value="F:AMP binding"/>
    <property type="evidence" value="ECO:0007669"/>
    <property type="project" value="TreeGrafter"/>
</dbReference>
<keyword evidence="4 10" id="KW-0963">Cytoplasm</keyword>
<dbReference type="GO" id="GO:0048029">
    <property type="term" value="F:monosaccharide binding"/>
    <property type="evidence" value="ECO:0007669"/>
    <property type="project" value="TreeGrafter"/>
</dbReference>
<feature type="binding site" description="in other chain" evidence="10">
    <location>
        <position position="224"/>
    </location>
    <ligand>
        <name>substrate</name>
        <note>ligand shared between dimeric partners</note>
    </ligand>
</feature>
<dbReference type="GO" id="GO:0042802">
    <property type="term" value="F:identical protein binding"/>
    <property type="evidence" value="ECO:0007669"/>
    <property type="project" value="TreeGrafter"/>
</dbReference>
<dbReference type="GO" id="GO:0046872">
    <property type="term" value="F:metal ion binding"/>
    <property type="evidence" value="ECO:0007669"/>
    <property type="project" value="UniProtKB-KW"/>
</dbReference>
<comment type="catalytic activity">
    <reaction evidence="10">
        <text>beta-D-fructose 6-phosphate + ATP = beta-D-fructose 1,6-bisphosphate + ADP + H(+)</text>
        <dbReference type="Rhea" id="RHEA:16109"/>
        <dbReference type="ChEBI" id="CHEBI:15378"/>
        <dbReference type="ChEBI" id="CHEBI:30616"/>
        <dbReference type="ChEBI" id="CHEBI:32966"/>
        <dbReference type="ChEBI" id="CHEBI:57634"/>
        <dbReference type="ChEBI" id="CHEBI:456216"/>
        <dbReference type="EC" id="2.7.1.11"/>
    </reaction>
</comment>
<dbReference type="GO" id="GO:0047334">
    <property type="term" value="F:diphosphate-fructose-6-phosphate 1-phosphotransferase activity"/>
    <property type="evidence" value="ECO:0007669"/>
    <property type="project" value="InterPro"/>
</dbReference>
<keyword evidence="10" id="KW-0547">Nucleotide-binding</keyword>
<evidence type="ECO:0000259" key="11">
    <source>
        <dbReference type="Pfam" id="PF00365"/>
    </source>
</evidence>
<evidence type="ECO:0000313" key="12">
    <source>
        <dbReference type="EMBL" id="AKU89762.1"/>
    </source>
</evidence>
<dbReference type="InterPro" id="IPR012003">
    <property type="entry name" value="ATP_PFK_prok-type"/>
</dbReference>
<comment type="function">
    <text evidence="10">Catalyzes the phosphorylation of D-fructose 6-phosphate to fructose 1,6-bisphosphate by ATP, the first committing step of glycolysis.</text>
</comment>
<evidence type="ECO:0000256" key="6">
    <source>
        <dbReference type="ARBA" id="ARBA00022723"/>
    </source>
</evidence>
<comment type="pathway">
    <text evidence="3 10">Carbohydrate degradation; glycolysis; D-glyceraldehyde 3-phosphate and glycerone phosphate from D-glucose: step 3/4.</text>
</comment>
<feature type="binding site" evidence="10">
    <location>
        <position position="105"/>
    </location>
    <ligand>
        <name>Mg(2+)</name>
        <dbReference type="ChEBI" id="CHEBI:18420"/>
        <note>catalytic</note>
    </ligand>
</feature>
<evidence type="ECO:0000256" key="7">
    <source>
        <dbReference type="ARBA" id="ARBA00022777"/>
    </source>
</evidence>
<feature type="binding site" evidence="10">
    <location>
        <position position="164"/>
    </location>
    <ligand>
        <name>substrate</name>
        <note>ligand shared between dimeric partners</note>
    </ligand>
</feature>
<keyword evidence="10" id="KW-0067">ATP-binding</keyword>
<evidence type="ECO:0000256" key="8">
    <source>
        <dbReference type="ARBA" id="ARBA00022842"/>
    </source>
</evidence>
<evidence type="ECO:0000256" key="4">
    <source>
        <dbReference type="ARBA" id="ARBA00022490"/>
    </source>
</evidence>
<dbReference type="InterPro" id="IPR000023">
    <property type="entry name" value="Phosphofructokinase_dom"/>
</dbReference>
<reference evidence="12 13" key="1">
    <citation type="submission" date="2015-08" db="EMBL/GenBank/DDBJ databases">
        <authorList>
            <person name="Babu N.S."/>
            <person name="Beckwith C.J."/>
            <person name="Beseler K.G."/>
            <person name="Brison A."/>
            <person name="Carone J.V."/>
            <person name="Caskin T.P."/>
            <person name="Diamond M."/>
            <person name="Durham M.E."/>
            <person name="Foxe J.M."/>
            <person name="Go M."/>
            <person name="Henderson B.A."/>
            <person name="Jones I.B."/>
            <person name="McGettigan J.A."/>
            <person name="Micheletti S.J."/>
            <person name="Nasrallah M.E."/>
            <person name="Ortiz D."/>
            <person name="Piller C.R."/>
            <person name="Privatt S.R."/>
            <person name="Schneider S.L."/>
            <person name="Sharp S."/>
            <person name="Smith T.C."/>
            <person name="Stanton J.D."/>
            <person name="Ullery H.E."/>
            <person name="Wilson R.J."/>
            <person name="Serrano M.G."/>
            <person name="Buck G."/>
            <person name="Lee V."/>
            <person name="Wang Y."/>
            <person name="Carvalho R."/>
            <person name="Voegtly L."/>
            <person name="Shi R."/>
            <person name="Duckworth R."/>
            <person name="Johnson A."/>
            <person name="Loviza R."/>
            <person name="Walstead R."/>
            <person name="Shah Z."/>
            <person name="Kiflezghi M."/>
            <person name="Wade K."/>
            <person name="Ball S.L."/>
            <person name="Bradley K.W."/>
            <person name="Asai D.J."/>
            <person name="Bowman C.A."/>
            <person name="Russell D.A."/>
            <person name="Pope W.H."/>
            <person name="Jacobs-Sera D."/>
            <person name="Hendrix R.W."/>
            <person name="Hatfull G.F."/>
        </authorList>
    </citation>
    <scope>NUCLEOTIDE SEQUENCE [LARGE SCALE GENOMIC DNA]</scope>
    <source>
        <strain evidence="12 13">DSM 27710</strain>
    </source>
</reference>
<dbReference type="Pfam" id="PF00365">
    <property type="entry name" value="PFK"/>
    <property type="match status" value="1"/>
</dbReference>
<dbReference type="SUPFAM" id="SSF53784">
    <property type="entry name" value="Phosphofructokinase"/>
    <property type="match status" value="1"/>
</dbReference>
<dbReference type="AlphaFoldDB" id="A0A0K1P8E0"/>
<gene>
    <name evidence="10" type="primary">pfkA</name>
    <name evidence="12" type="ORF">AKJ08_0149</name>
</gene>
<dbReference type="KEGG" id="vin:AKJ08_0149"/>
<dbReference type="InterPro" id="IPR035966">
    <property type="entry name" value="PKF_sf"/>
</dbReference>
<comment type="caution">
    <text evidence="10">Lacks conserved residue(s) required for the propagation of feature annotation.</text>
</comment>
<organism evidence="12 13">
    <name type="scientific">Vulgatibacter incomptus</name>
    <dbReference type="NCBI Taxonomy" id="1391653"/>
    <lineage>
        <taxon>Bacteria</taxon>
        <taxon>Pseudomonadati</taxon>
        <taxon>Myxococcota</taxon>
        <taxon>Myxococcia</taxon>
        <taxon>Myxococcales</taxon>
        <taxon>Cystobacterineae</taxon>
        <taxon>Vulgatibacteraceae</taxon>
        <taxon>Vulgatibacter</taxon>
    </lineage>
</organism>
<feature type="binding site" description="in other chain" evidence="10">
    <location>
        <begin position="127"/>
        <end position="129"/>
    </location>
    <ligand>
        <name>substrate</name>
        <note>ligand shared between dimeric partners</note>
    </ligand>
</feature>
<dbReference type="HAMAP" id="MF_01976">
    <property type="entry name" value="Phosphofructokinase_III"/>
    <property type="match status" value="1"/>
</dbReference>
<protein>
    <recommendedName>
        <fullName evidence="10">ATP-dependent 6-phosphofructokinase</fullName>
        <shortName evidence="10">ATP-PFK</shortName>
        <shortName evidence="10">Phosphofructokinase</shortName>
        <ecNumber evidence="10">2.7.1.11</ecNumber>
    </recommendedName>
    <alternativeName>
        <fullName evidence="10">Phosphohexokinase</fullName>
    </alternativeName>
</protein>
<feature type="active site" description="Proton acceptor" evidence="10">
    <location>
        <position position="129"/>
    </location>
</feature>
<feature type="binding site" evidence="10">
    <location>
        <begin position="104"/>
        <end position="107"/>
    </location>
    <ligand>
        <name>ATP</name>
        <dbReference type="ChEBI" id="CHEBI:30616"/>
    </ligand>
</feature>